<geneLocation type="plasmid" evidence="1 2">
    <name>unnamed6</name>
</geneLocation>
<dbReference type="RefSeq" id="WP_259966455.1">
    <property type="nucleotide sequence ID" value="NZ_CP081057.1"/>
</dbReference>
<sequence length="507" mass="54661">MAFEAVPTRESEEPEAVMKFLLRYARTGIAACFAGAMAAVTYTPSPVHAEEEFHYNETNVAPAVYFAALSNLANAVMFSGLGEALVISPYERDEWLRRAGFVTRPAMPDVAAAGPLYAGAEPRFAEAPDFSAPATLAWDRSTFDRTLDPAAQAWAMIKITSPEFHLQFHDMPENKLAGLMMIPQARAQAQTLKARLTNGEGLFAPRTPDGAFGTAEPRNQVAALWAMSNLVLAGTSRRGNYWHTAYRDLTDPDTYRGLLKEAFAAVRTMPPQTPGDRGLAIAALARFAVATDDDIQRRDALALVRGHAESLIADPGTGIEDLALAVFGLTEAARVLTEPAFAEAARGTFNHRLLPLWDNAAGLFRQGAGAQSYGPRSAGAVVAALNAMRWHGETAEADRAAALFPRFFEAVIIRSGLMQASPLPLVAASYLEGVPPEHFAHPTLPAATALAPVFASEAIFEDGTWRVSDPAFRTGDALFLANMLALRSEDGRSDLFLSDDLLATVRR</sequence>
<accession>A0ABY5WR77</accession>
<dbReference type="EMBL" id="CP081057">
    <property type="protein sequence ID" value="UWQ44043.1"/>
    <property type="molecule type" value="Genomic_DNA"/>
</dbReference>
<name>A0ABY5WR77_9RHOB</name>
<evidence type="ECO:0000313" key="2">
    <source>
        <dbReference type="Proteomes" id="UP001058514"/>
    </source>
</evidence>
<evidence type="ECO:0000313" key="1">
    <source>
        <dbReference type="EMBL" id="UWQ44043.1"/>
    </source>
</evidence>
<keyword evidence="2" id="KW-1185">Reference proteome</keyword>
<reference evidence="1" key="1">
    <citation type="submission" date="2021-08" db="EMBL/GenBank/DDBJ databases">
        <authorList>
            <person name="Nwanade C."/>
            <person name="Wang M."/>
            <person name="Masoudi A."/>
            <person name="Yu Z."/>
            <person name="Liu J."/>
        </authorList>
    </citation>
    <scope>NUCLEOTIDE SEQUENCE</scope>
    <source>
        <strain evidence="1">S166</strain>
        <plasmid evidence="1">unnamed6</plasmid>
    </source>
</reference>
<protein>
    <submittedName>
        <fullName evidence="1">Uncharacterized protein</fullName>
    </submittedName>
</protein>
<dbReference type="Proteomes" id="UP001058514">
    <property type="component" value="Plasmid unnamed6"/>
</dbReference>
<organism evidence="1 2">
    <name type="scientific">Leisingera aquaemixtae</name>
    <dbReference type="NCBI Taxonomy" id="1396826"/>
    <lineage>
        <taxon>Bacteria</taxon>
        <taxon>Pseudomonadati</taxon>
        <taxon>Pseudomonadota</taxon>
        <taxon>Alphaproteobacteria</taxon>
        <taxon>Rhodobacterales</taxon>
        <taxon>Roseobacteraceae</taxon>
        <taxon>Leisingera</taxon>
    </lineage>
</organism>
<proteinExistence type="predicted"/>
<keyword evidence="1" id="KW-0614">Plasmid</keyword>
<gene>
    <name evidence="1" type="ORF">K3718_21360</name>
</gene>